<dbReference type="Proteomes" id="UP001589733">
    <property type="component" value="Unassembled WGS sequence"/>
</dbReference>
<gene>
    <name evidence="1" type="ORF">ACFFLM_06655</name>
</gene>
<name>A0ABV6AW47_9DEIO</name>
<dbReference type="RefSeq" id="WP_380007051.1">
    <property type="nucleotide sequence ID" value="NZ_JBHLYR010000021.1"/>
</dbReference>
<proteinExistence type="predicted"/>
<accession>A0ABV6AW47</accession>
<dbReference type="EMBL" id="JBHLYR010000021">
    <property type="protein sequence ID" value="MFB9991645.1"/>
    <property type="molecule type" value="Genomic_DNA"/>
</dbReference>
<evidence type="ECO:0000313" key="2">
    <source>
        <dbReference type="Proteomes" id="UP001589733"/>
    </source>
</evidence>
<protein>
    <submittedName>
        <fullName evidence="1">Replication initiator protein A</fullName>
    </submittedName>
</protein>
<organism evidence="1 2">
    <name type="scientific">Deinococcus oregonensis</name>
    <dbReference type="NCBI Taxonomy" id="1805970"/>
    <lineage>
        <taxon>Bacteria</taxon>
        <taxon>Thermotogati</taxon>
        <taxon>Deinococcota</taxon>
        <taxon>Deinococci</taxon>
        <taxon>Deinococcales</taxon>
        <taxon>Deinococcaceae</taxon>
        <taxon>Deinococcus</taxon>
    </lineage>
</organism>
<keyword evidence="2" id="KW-1185">Reference proteome</keyword>
<dbReference type="InterPro" id="IPR018777">
    <property type="entry name" value="Replication_initiator_prot_A"/>
</dbReference>
<comment type="caution">
    <text evidence="1">The sequence shown here is derived from an EMBL/GenBank/DDBJ whole genome shotgun (WGS) entry which is preliminary data.</text>
</comment>
<reference evidence="1 2" key="1">
    <citation type="submission" date="2024-09" db="EMBL/GenBank/DDBJ databases">
        <authorList>
            <person name="Sun Q."/>
            <person name="Mori K."/>
        </authorList>
    </citation>
    <scope>NUCLEOTIDE SEQUENCE [LARGE SCALE GENOMIC DNA]</scope>
    <source>
        <strain evidence="1 2">JCM 13503</strain>
    </source>
</reference>
<dbReference type="Pfam" id="PF10134">
    <property type="entry name" value="RPA"/>
    <property type="match status" value="1"/>
</dbReference>
<sequence>MELIELLRYDLTMIDQKDLSVQGHLERNMVQLALMLTVQQVDADRTTFSREIKSDTPFHETRLQCTALAGHVVPHGSDNDIYAALTSLYVEQGMPESGIIIATAYRIVTLAGLTDGSNSYRALAQSLNRMRNAAYKIEESWHDQVSGTTMDQEFNLLAAVTRVNRSTVPQEFRVVRSETLLRIQLPDPIAHSIRNGYIRTYDIELYQNLKNVLGRGLYRVLDTMRSADQVSLTLPLIAWGEYLGYESPTASKMKSRLELAHTELIRTGYLRDALYGGRGSKMYVTYVFNTQILPAPRTDTVAQLTQRGFTLERARVLAVQYGSDLINDAARRFDYIKEQGISIQNPPAIMTTILKNPEQYPLPSKKQEPRKINSKKVLPNVKTTIDSLELGSAEPPMNGEGMVRSVLSSLVARKKIGAAEEALVISLHAQGRVTPIEVTGLVAHPQPIEVIGRWVIHLPG</sequence>
<evidence type="ECO:0000313" key="1">
    <source>
        <dbReference type="EMBL" id="MFB9991645.1"/>
    </source>
</evidence>